<keyword evidence="3" id="KW-0949">S-adenosyl-L-methionine</keyword>
<gene>
    <name evidence="4" type="ORF">GCM10009839_19320</name>
</gene>
<dbReference type="PANTHER" id="PTHR43464:SF19">
    <property type="entry name" value="UBIQUINONE BIOSYNTHESIS O-METHYLTRANSFERASE, MITOCHONDRIAL"/>
    <property type="match status" value="1"/>
</dbReference>
<dbReference type="PANTHER" id="PTHR43464">
    <property type="entry name" value="METHYLTRANSFERASE"/>
    <property type="match status" value="1"/>
</dbReference>
<name>A0ABN2TWI7_9ACTN</name>
<dbReference type="CDD" id="cd02440">
    <property type="entry name" value="AdoMet_MTases"/>
    <property type="match status" value="1"/>
</dbReference>
<dbReference type="Gene3D" id="3.40.50.150">
    <property type="entry name" value="Vaccinia Virus protein VP39"/>
    <property type="match status" value="1"/>
</dbReference>
<evidence type="ECO:0000256" key="2">
    <source>
        <dbReference type="ARBA" id="ARBA00022679"/>
    </source>
</evidence>
<dbReference type="InterPro" id="IPR029063">
    <property type="entry name" value="SAM-dependent_MTases_sf"/>
</dbReference>
<reference evidence="4 5" key="1">
    <citation type="journal article" date="2019" name="Int. J. Syst. Evol. Microbiol.">
        <title>The Global Catalogue of Microorganisms (GCM) 10K type strain sequencing project: providing services to taxonomists for standard genome sequencing and annotation.</title>
        <authorList>
            <consortium name="The Broad Institute Genomics Platform"/>
            <consortium name="The Broad Institute Genome Sequencing Center for Infectious Disease"/>
            <person name="Wu L."/>
            <person name="Ma J."/>
        </authorList>
    </citation>
    <scope>NUCLEOTIDE SEQUENCE [LARGE SCALE GENOMIC DNA]</scope>
    <source>
        <strain evidence="4 5">JCM 16014</strain>
    </source>
</reference>
<organism evidence="4 5">
    <name type="scientific">Catenulispora yoronensis</name>
    <dbReference type="NCBI Taxonomy" id="450799"/>
    <lineage>
        <taxon>Bacteria</taxon>
        <taxon>Bacillati</taxon>
        <taxon>Actinomycetota</taxon>
        <taxon>Actinomycetes</taxon>
        <taxon>Catenulisporales</taxon>
        <taxon>Catenulisporaceae</taxon>
        <taxon>Catenulispora</taxon>
    </lineage>
</organism>
<keyword evidence="2" id="KW-0808">Transferase</keyword>
<dbReference type="SUPFAM" id="SSF53335">
    <property type="entry name" value="S-adenosyl-L-methionine-dependent methyltransferases"/>
    <property type="match status" value="1"/>
</dbReference>
<keyword evidence="1" id="KW-0489">Methyltransferase</keyword>
<evidence type="ECO:0008006" key="6">
    <source>
        <dbReference type="Google" id="ProtNLM"/>
    </source>
</evidence>
<sequence>MTGRASSGGMTFFADYCRLMPFLSKLARRAKLQYFLGQLPKDARILEVGCADGWFGEHAVRHGWTDLTGIDILQPAAPLPHAFVHGDINDWQALGLAANSFDAIVAFEVIEHGDFYEALAALLKPGGKLMVTTPVPHMDWLCRVMERAGVNQRRSSPHTHLIYLKDLPDSFALQRSYVKGGVSQWGVFERVPL</sequence>
<comment type="caution">
    <text evidence="4">The sequence shown here is derived from an EMBL/GenBank/DDBJ whole genome shotgun (WGS) entry which is preliminary data.</text>
</comment>
<accession>A0ABN2TWI7</accession>
<dbReference type="EMBL" id="BAAAQN010000008">
    <property type="protein sequence ID" value="GAA2022169.1"/>
    <property type="molecule type" value="Genomic_DNA"/>
</dbReference>
<protein>
    <recommendedName>
        <fullName evidence="6">Class I SAM-dependent methyltransferase</fullName>
    </recommendedName>
</protein>
<evidence type="ECO:0000256" key="1">
    <source>
        <dbReference type="ARBA" id="ARBA00022603"/>
    </source>
</evidence>
<evidence type="ECO:0000256" key="3">
    <source>
        <dbReference type="ARBA" id="ARBA00022691"/>
    </source>
</evidence>
<proteinExistence type="predicted"/>
<evidence type="ECO:0000313" key="5">
    <source>
        <dbReference type="Proteomes" id="UP001500751"/>
    </source>
</evidence>
<keyword evidence="5" id="KW-1185">Reference proteome</keyword>
<dbReference type="Proteomes" id="UP001500751">
    <property type="component" value="Unassembled WGS sequence"/>
</dbReference>
<dbReference type="Pfam" id="PF13489">
    <property type="entry name" value="Methyltransf_23"/>
    <property type="match status" value="1"/>
</dbReference>
<evidence type="ECO:0000313" key="4">
    <source>
        <dbReference type="EMBL" id="GAA2022169.1"/>
    </source>
</evidence>